<evidence type="ECO:0000313" key="4">
    <source>
        <dbReference type="EMBL" id="EXI68386.1"/>
    </source>
</evidence>
<keyword evidence="1" id="KW-0472">Membrane</keyword>
<feature type="transmembrane region" description="Helical" evidence="1">
    <location>
        <begin position="12"/>
        <end position="31"/>
    </location>
</feature>
<feature type="domain" description="HD-GYP" evidence="3">
    <location>
        <begin position="746"/>
        <end position="954"/>
    </location>
</feature>
<name>A0A011N0J1_9PROT</name>
<dbReference type="SUPFAM" id="SSF55781">
    <property type="entry name" value="GAF domain-like"/>
    <property type="match status" value="1"/>
</dbReference>
<dbReference type="PROSITE" id="PS51832">
    <property type="entry name" value="HD_GYP"/>
    <property type="match status" value="1"/>
</dbReference>
<dbReference type="GO" id="GO:0071111">
    <property type="term" value="F:cyclic-guanylate-specific phosphodiesterase activity"/>
    <property type="evidence" value="ECO:0007669"/>
    <property type="project" value="UniProtKB-EC"/>
</dbReference>
<dbReference type="GO" id="GO:0016020">
    <property type="term" value="C:membrane"/>
    <property type="evidence" value="ECO:0007669"/>
    <property type="project" value="InterPro"/>
</dbReference>
<protein>
    <submittedName>
        <fullName evidence="4">Cyclic di-GMP phosphodiesterase response regulator RpfG</fullName>
        <ecNumber evidence="4">3.1.4.52</ecNumber>
    </submittedName>
</protein>
<dbReference type="EC" id="3.1.4.52" evidence="4"/>
<dbReference type="Pfam" id="PF01966">
    <property type="entry name" value="HD"/>
    <property type="match status" value="1"/>
</dbReference>
<dbReference type="SMART" id="SM00471">
    <property type="entry name" value="HDc"/>
    <property type="match status" value="1"/>
</dbReference>
<dbReference type="EMBL" id="JFAX01000005">
    <property type="protein sequence ID" value="EXI68386.1"/>
    <property type="molecule type" value="Genomic_DNA"/>
</dbReference>
<dbReference type="Gene3D" id="1.10.3210.10">
    <property type="entry name" value="Hypothetical protein af1432"/>
    <property type="match status" value="2"/>
</dbReference>
<sequence>MRRPYPLHIHISTLFLALIVGVCAVLAGIGYRLSSSLLQSSAAGLTSRISQETLLEMRLLIDPAQMATRLLSQQSVSRAGSLAQRLQSLRFLRLALDSSPALSSLYVGYDDGDFFLLGRIGHGSADESARAPSAARYVVQSIERTTPVARGVFMYFDDELRLLRQDDRPDYAATYDPRQRPWFTQARNAAGLVETPPYLFFSSRRVGTTLAHIADGGRAVVAADILLHTLGEALARQKVTPATAIAMVNGEGRVLAYEEARRMVLTPAADGERASLARLDELGVPALGPVLDTVRNMQGRQTAMLAVSAAGQEWRASVDRLLLESPVELYIVTAIPEEELLAGALRLVRHSALATLLVLLLTVPLTWGLAQAVSRSLGSLAGEAEAIRHFEFARPIVLDSSIKEVSELAQTMDGMKRTIRRFVDISQAVAAEQDFDRLLPQLLADTLKTAGAGAAILYLAEDDELQPAAALQHAGQAGAAGLATVGIGRSGPLLGAALAARAARSGRLLADDHAALGLKGTEWLQFRYGIAVPLLNRSTELVGAMMLFGNSETDAGRLSFVKALSASAAVSLESKALIKAQKDLFAAFIQLIAAAIDAKSPYTGGHCARVPELTRMLADAACAANSGPYRDFDLSQDDREALHVAAWLHDCGKVTTPEYVVDKATKLESIHDRIHEVRMRFEVLKRDAEIACLRAVAGGEEAAVAESRLLAAWQQLDDDFAFVARCNEGGESMAEDDVERLRTIAARTWLRTLDDRLGIAREERLRKESGEAAALPVAEPLLADKPEHLVPRRQQDRFPENNRWGFRMRIPELLYNRGEIHNLSVGRGTLTDEERYKINEHIIQTLMMLSQLPFPKHLRQVPEIAGGHHEKMDGSGYPRQLRRDQMSPLARMMAIADIFEALTAIDRPYKTGKTLSAALAIMLRMQQEQHIDGELFALFLRAGVHLEYARKFMQPEQIDSVDVDALLAGLEPPPATV</sequence>
<proteinExistence type="predicted"/>
<dbReference type="AlphaFoldDB" id="A0A011N0J1"/>
<evidence type="ECO:0000313" key="5">
    <source>
        <dbReference type="Proteomes" id="UP000020218"/>
    </source>
</evidence>
<dbReference type="SUPFAM" id="SSF109604">
    <property type="entry name" value="HD-domain/PDEase-like"/>
    <property type="match status" value="2"/>
</dbReference>
<keyword evidence="1" id="KW-1133">Transmembrane helix</keyword>
<dbReference type="STRING" id="1454001.AW08_01168"/>
<dbReference type="InterPro" id="IPR037522">
    <property type="entry name" value="HD_GYP_dom"/>
</dbReference>
<dbReference type="PATRIC" id="fig|1454001.3.peg.1192"/>
<dbReference type="Gene3D" id="3.30.450.20">
    <property type="entry name" value="PAS domain"/>
    <property type="match status" value="2"/>
</dbReference>
<dbReference type="InterPro" id="IPR003607">
    <property type="entry name" value="HD/PDEase_dom"/>
</dbReference>
<feature type="domain" description="HAMP" evidence="2">
    <location>
        <begin position="371"/>
        <end position="424"/>
    </location>
</feature>
<dbReference type="PANTHER" id="PTHR43155:SF2">
    <property type="entry name" value="CYCLIC DI-GMP PHOSPHODIESTERASE PA4108"/>
    <property type="match status" value="1"/>
</dbReference>
<dbReference type="InterPro" id="IPR029016">
    <property type="entry name" value="GAF-like_dom_sf"/>
</dbReference>
<dbReference type="InterPro" id="IPR006674">
    <property type="entry name" value="HD_domain"/>
</dbReference>
<keyword evidence="5" id="KW-1185">Reference proteome</keyword>
<dbReference type="Gene3D" id="6.10.340.10">
    <property type="match status" value="1"/>
</dbReference>
<dbReference type="CDD" id="cd00077">
    <property type="entry name" value="HDc"/>
    <property type="match status" value="2"/>
</dbReference>
<evidence type="ECO:0000259" key="3">
    <source>
        <dbReference type="PROSITE" id="PS51832"/>
    </source>
</evidence>
<comment type="caution">
    <text evidence="4">The sequence shown here is derived from an EMBL/GenBank/DDBJ whole genome shotgun (WGS) entry which is preliminary data.</text>
</comment>
<dbReference type="PROSITE" id="PS50885">
    <property type="entry name" value="HAMP"/>
    <property type="match status" value="1"/>
</dbReference>
<dbReference type="InterPro" id="IPR003660">
    <property type="entry name" value="HAMP_dom"/>
</dbReference>
<dbReference type="Proteomes" id="UP000020218">
    <property type="component" value="Unassembled WGS sequence"/>
</dbReference>
<dbReference type="Gene3D" id="3.30.450.40">
    <property type="match status" value="1"/>
</dbReference>
<dbReference type="PANTHER" id="PTHR43155">
    <property type="entry name" value="CYCLIC DI-GMP PHOSPHODIESTERASE PA4108-RELATED"/>
    <property type="match status" value="1"/>
</dbReference>
<evidence type="ECO:0000259" key="2">
    <source>
        <dbReference type="PROSITE" id="PS50885"/>
    </source>
</evidence>
<evidence type="ECO:0000256" key="1">
    <source>
        <dbReference type="SAM" id="Phobius"/>
    </source>
</evidence>
<keyword evidence="4" id="KW-0378">Hydrolase</keyword>
<organism evidence="4 5">
    <name type="scientific">Candidatus Accumulibacter adjunctus</name>
    <dbReference type="NCBI Taxonomy" id="1454001"/>
    <lineage>
        <taxon>Bacteria</taxon>
        <taxon>Pseudomonadati</taxon>
        <taxon>Pseudomonadota</taxon>
        <taxon>Betaproteobacteria</taxon>
        <taxon>Candidatus Accumulibacter</taxon>
    </lineage>
</organism>
<dbReference type="Pfam" id="PF13487">
    <property type="entry name" value="HD_5"/>
    <property type="match status" value="1"/>
</dbReference>
<gene>
    <name evidence="4" type="primary">rpfG_4</name>
    <name evidence="4" type="ORF">AW08_01168</name>
</gene>
<accession>A0A011N0J1</accession>
<dbReference type="GO" id="GO:0007165">
    <property type="term" value="P:signal transduction"/>
    <property type="evidence" value="ECO:0007669"/>
    <property type="project" value="InterPro"/>
</dbReference>
<keyword evidence="1" id="KW-0812">Transmembrane</keyword>
<reference evidence="4" key="1">
    <citation type="submission" date="2014-02" db="EMBL/GenBank/DDBJ databases">
        <title>Expanding our view of genomic diversity in Candidatus Accumulibacter clades.</title>
        <authorList>
            <person name="Skennerton C.T."/>
            <person name="Barr J.J."/>
            <person name="Slater F.R."/>
            <person name="Bond P.L."/>
            <person name="Tyson G.W."/>
        </authorList>
    </citation>
    <scope>NUCLEOTIDE SEQUENCE [LARGE SCALE GENOMIC DNA]</scope>
</reference>